<name>B9RE14_RICCO</name>
<dbReference type="InParanoid" id="B9RE14"/>
<keyword evidence="3" id="KW-1185">Reference proteome</keyword>
<dbReference type="InterPro" id="IPR010605">
    <property type="entry name" value="DUF1191"/>
</dbReference>
<dbReference type="PANTHER" id="PTHR33512:SF7">
    <property type="entry name" value="LEGUME LECTIN DOMAIN-CONTAINING PROTEIN"/>
    <property type="match status" value="1"/>
</dbReference>
<accession>B9RE14</accession>
<evidence type="ECO:0000256" key="1">
    <source>
        <dbReference type="SAM" id="Phobius"/>
    </source>
</evidence>
<gene>
    <name evidence="2" type="ORF">RCOM_1617310</name>
</gene>
<keyword evidence="1" id="KW-1133">Transmembrane helix</keyword>
<evidence type="ECO:0000313" key="3">
    <source>
        <dbReference type="Proteomes" id="UP000008311"/>
    </source>
</evidence>
<feature type="transmembrane region" description="Helical" evidence="1">
    <location>
        <begin position="203"/>
        <end position="225"/>
    </location>
</feature>
<organism evidence="2 3">
    <name type="scientific">Ricinus communis</name>
    <name type="common">Castor bean</name>
    <dbReference type="NCBI Taxonomy" id="3988"/>
    <lineage>
        <taxon>Eukaryota</taxon>
        <taxon>Viridiplantae</taxon>
        <taxon>Streptophyta</taxon>
        <taxon>Embryophyta</taxon>
        <taxon>Tracheophyta</taxon>
        <taxon>Spermatophyta</taxon>
        <taxon>Magnoliopsida</taxon>
        <taxon>eudicotyledons</taxon>
        <taxon>Gunneridae</taxon>
        <taxon>Pentapetalae</taxon>
        <taxon>rosids</taxon>
        <taxon>fabids</taxon>
        <taxon>Malpighiales</taxon>
        <taxon>Euphorbiaceae</taxon>
        <taxon>Acalyphoideae</taxon>
        <taxon>Acalypheae</taxon>
        <taxon>Ricinus</taxon>
    </lineage>
</organism>
<dbReference type="EMBL" id="EQ973775">
    <property type="protein sequence ID" value="EEF50622.1"/>
    <property type="molecule type" value="Genomic_DNA"/>
</dbReference>
<protein>
    <submittedName>
        <fullName evidence="2">Uncharacterized protein</fullName>
    </submittedName>
</protein>
<dbReference type="Pfam" id="PF06697">
    <property type="entry name" value="DUF1191"/>
    <property type="match status" value="1"/>
</dbReference>
<dbReference type="AlphaFoldDB" id="B9RE14"/>
<dbReference type="PANTHER" id="PTHR33512">
    <property type="entry name" value="PROTEIN, PUTATIVE (DUF1191)-RELATED"/>
    <property type="match status" value="1"/>
</dbReference>
<reference evidence="3" key="1">
    <citation type="journal article" date="2010" name="Nat. Biotechnol.">
        <title>Draft genome sequence of the oilseed species Ricinus communis.</title>
        <authorList>
            <person name="Chan A.P."/>
            <person name="Crabtree J."/>
            <person name="Zhao Q."/>
            <person name="Lorenzi H."/>
            <person name="Orvis J."/>
            <person name="Puiu D."/>
            <person name="Melake-Berhan A."/>
            <person name="Jones K.M."/>
            <person name="Redman J."/>
            <person name="Chen G."/>
            <person name="Cahoon E.B."/>
            <person name="Gedil M."/>
            <person name="Stanke M."/>
            <person name="Haas B.J."/>
            <person name="Wortman J.R."/>
            <person name="Fraser-Liggett C.M."/>
            <person name="Ravel J."/>
            <person name="Rabinowicz P.D."/>
        </authorList>
    </citation>
    <scope>NUCLEOTIDE SEQUENCE [LARGE SCALE GENOMIC DNA]</scope>
    <source>
        <strain evidence="3">cv. Hale</strain>
    </source>
</reference>
<keyword evidence="1" id="KW-0472">Membrane</keyword>
<sequence>MSMVHGSSSNDPESLDASIYNYAVEALLRQHTGKLLNVSLPSNFSGIKASVFRTRSGSLWQRGANFSSVYIPSGVIPFPFVKRLAIVYQNLGNRSSHYYKVPGYSLVAPVVGFMAYDASNLSLLGREMLQLSIMGDSIVVKFSKIVRKDGNPEDLKCVKIGEGGTVQFRNVTEGNTCLAQSDGHFSLVVPSLSESKVKKTWEWWVIGFGILLFGIILVVVILTTACKMLRSKRIAEMEGESEKGVAFDMKWIGKSKMPSASMVRTQPALEHGDIP</sequence>
<dbReference type="STRING" id="3988.B9RE14"/>
<dbReference type="eggNOG" id="ENOG502RXYY">
    <property type="taxonomic scope" value="Eukaryota"/>
</dbReference>
<dbReference type="Proteomes" id="UP000008311">
    <property type="component" value="Unassembled WGS sequence"/>
</dbReference>
<proteinExistence type="predicted"/>
<evidence type="ECO:0000313" key="2">
    <source>
        <dbReference type="EMBL" id="EEF50622.1"/>
    </source>
</evidence>
<keyword evidence="1" id="KW-0812">Transmembrane</keyword>